<keyword evidence="10" id="KW-1185">Reference proteome</keyword>
<keyword evidence="7" id="KW-0934">Plastid</keyword>
<reference evidence="9" key="1">
    <citation type="submission" date="2023-05" db="EMBL/GenBank/DDBJ databases">
        <authorList>
            <person name="Huff M."/>
        </authorList>
    </citation>
    <scope>NUCLEOTIDE SEQUENCE</scope>
</reference>
<dbReference type="GO" id="GO:0009706">
    <property type="term" value="C:chloroplast inner membrane"/>
    <property type="evidence" value="ECO:0007669"/>
    <property type="project" value="UniProtKB-SubCell"/>
</dbReference>
<evidence type="ECO:0000256" key="8">
    <source>
        <dbReference type="SAM" id="SignalP"/>
    </source>
</evidence>
<dbReference type="AlphaFoldDB" id="A0AAD1YQ26"/>
<evidence type="ECO:0000313" key="10">
    <source>
        <dbReference type="Proteomes" id="UP000834106"/>
    </source>
</evidence>
<protein>
    <recommendedName>
        <fullName evidence="7">Protein TIC 20</fullName>
    </recommendedName>
</protein>
<dbReference type="PANTHER" id="PTHR33510:SF9">
    <property type="entry name" value="HIT-TYPE ZINC FINGER FAMILY PROTEIN-RELATED"/>
    <property type="match status" value="1"/>
</dbReference>
<gene>
    <name evidence="9" type="ORF">FPE_LOCUS1724</name>
</gene>
<proteinExistence type="inferred from homology"/>
<evidence type="ECO:0000313" key="9">
    <source>
        <dbReference type="EMBL" id="CAI9754293.1"/>
    </source>
</evidence>
<keyword evidence="8" id="KW-0732">Signal</keyword>
<keyword evidence="3 7" id="KW-0812">Transmembrane</keyword>
<evidence type="ECO:0000256" key="1">
    <source>
        <dbReference type="ARBA" id="ARBA00004478"/>
    </source>
</evidence>
<keyword evidence="6 7" id="KW-0472">Membrane</keyword>
<evidence type="ECO:0000256" key="6">
    <source>
        <dbReference type="ARBA" id="ARBA00023136"/>
    </source>
</evidence>
<accession>A0AAD1YQ26</accession>
<evidence type="ECO:0000256" key="7">
    <source>
        <dbReference type="RuleBase" id="RU367003"/>
    </source>
</evidence>
<keyword evidence="5 7" id="KW-1133">Transmembrane helix</keyword>
<comment type="subcellular location">
    <subcellularLocation>
        <location evidence="1">Plastid</location>
        <location evidence="1">Chloroplast inner membrane</location>
        <topology evidence="1">Multi-pass membrane protein</topology>
    </subcellularLocation>
    <subcellularLocation>
        <location evidence="7">Plastid</location>
        <location evidence="7">Chloroplast membrane</location>
        <topology evidence="7">Multi-pass membrane protein</topology>
    </subcellularLocation>
</comment>
<dbReference type="InterPro" id="IPR005691">
    <property type="entry name" value="Tic20"/>
</dbReference>
<feature type="chain" id="PRO_5041953787" description="Protein TIC 20" evidence="8">
    <location>
        <begin position="26"/>
        <end position="163"/>
    </location>
</feature>
<dbReference type="EMBL" id="OU503036">
    <property type="protein sequence ID" value="CAI9754293.1"/>
    <property type="molecule type" value="Genomic_DNA"/>
</dbReference>
<organism evidence="9 10">
    <name type="scientific">Fraxinus pennsylvanica</name>
    <dbReference type="NCBI Taxonomy" id="56036"/>
    <lineage>
        <taxon>Eukaryota</taxon>
        <taxon>Viridiplantae</taxon>
        <taxon>Streptophyta</taxon>
        <taxon>Embryophyta</taxon>
        <taxon>Tracheophyta</taxon>
        <taxon>Spermatophyta</taxon>
        <taxon>Magnoliopsida</taxon>
        <taxon>eudicotyledons</taxon>
        <taxon>Gunneridae</taxon>
        <taxon>Pentapetalae</taxon>
        <taxon>asterids</taxon>
        <taxon>lamiids</taxon>
        <taxon>Lamiales</taxon>
        <taxon>Oleaceae</taxon>
        <taxon>Oleeae</taxon>
        <taxon>Fraxinus</taxon>
    </lineage>
</organism>
<evidence type="ECO:0000256" key="3">
    <source>
        <dbReference type="ARBA" id="ARBA00022692"/>
    </source>
</evidence>
<keyword evidence="7" id="KW-0150">Chloroplast</keyword>
<keyword evidence="4" id="KW-1001">Plastid inner membrane</keyword>
<dbReference type="Pfam" id="PF16166">
    <property type="entry name" value="TIC20"/>
    <property type="match status" value="1"/>
</dbReference>
<dbReference type="PANTHER" id="PTHR33510">
    <property type="entry name" value="PROTEIN TIC 20-II, CHLOROPLASTIC"/>
    <property type="match status" value="1"/>
</dbReference>
<comment type="caution">
    <text evidence="7">Lacks conserved residue(s) required for the propagation of feature annotation.</text>
</comment>
<feature type="signal peptide" evidence="8">
    <location>
        <begin position="1"/>
        <end position="25"/>
    </location>
</feature>
<comment type="function">
    <text evidence="7">Involved in protein precursor import into chloroplasts.</text>
</comment>
<evidence type="ECO:0000256" key="5">
    <source>
        <dbReference type="ARBA" id="ARBA00022989"/>
    </source>
</evidence>
<comment type="similarity">
    <text evidence="2 7">Belongs to the Tic20 family.</text>
</comment>
<name>A0AAD1YQ26_9LAMI</name>
<sequence length="163" mass="18226">MSESPKMNMAGTIALLLSLAPGANASSSLGIAQLFNNATSTVYNRKLKSVPQYDSQWILSALFWCNFYVLQVSSIRHLAMLMQDKFMETSSEFKKTKCYRLSTASTPPFNREKGLPSIGTHFWLATAIAYLFTILECYRCALAGMYADVPFLCDAAYIQIPYN</sequence>
<evidence type="ECO:0000256" key="2">
    <source>
        <dbReference type="ARBA" id="ARBA00009596"/>
    </source>
</evidence>
<feature type="transmembrane region" description="Helical" evidence="7">
    <location>
        <begin position="56"/>
        <end position="75"/>
    </location>
</feature>
<dbReference type="Proteomes" id="UP000834106">
    <property type="component" value="Chromosome 1"/>
</dbReference>
<evidence type="ECO:0000256" key="4">
    <source>
        <dbReference type="ARBA" id="ARBA00022780"/>
    </source>
</evidence>